<keyword evidence="3" id="KW-1185">Reference proteome</keyword>
<dbReference type="Proteomes" id="UP001529510">
    <property type="component" value="Unassembled WGS sequence"/>
</dbReference>
<comment type="caution">
    <text evidence="2">The sequence shown here is derived from an EMBL/GenBank/DDBJ whole genome shotgun (WGS) entry which is preliminary data.</text>
</comment>
<dbReference type="EMBL" id="JAMKFB020000009">
    <property type="protein sequence ID" value="KAL0184049.1"/>
    <property type="molecule type" value="Genomic_DNA"/>
</dbReference>
<accession>A0ABD0QD45</accession>
<evidence type="ECO:0000313" key="2">
    <source>
        <dbReference type="EMBL" id="KAL0184049.1"/>
    </source>
</evidence>
<name>A0ABD0QD45_CIRMR</name>
<feature type="non-terminal residue" evidence="2">
    <location>
        <position position="79"/>
    </location>
</feature>
<feature type="region of interest" description="Disordered" evidence="1">
    <location>
        <begin position="34"/>
        <end position="79"/>
    </location>
</feature>
<gene>
    <name evidence="2" type="ORF">M9458_019745</name>
</gene>
<dbReference type="AlphaFoldDB" id="A0ABD0QD45"/>
<evidence type="ECO:0000256" key="1">
    <source>
        <dbReference type="SAM" id="MobiDB-lite"/>
    </source>
</evidence>
<evidence type="ECO:0000313" key="3">
    <source>
        <dbReference type="Proteomes" id="UP001529510"/>
    </source>
</evidence>
<proteinExistence type="predicted"/>
<organism evidence="2 3">
    <name type="scientific">Cirrhinus mrigala</name>
    <name type="common">Mrigala</name>
    <dbReference type="NCBI Taxonomy" id="683832"/>
    <lineage>
        <taxon>Eukaryota</taxon>
        <taxon>Metazoa</taxon>
        <taxon>Chordata</taxon>
        <taxon>Craniata</taxon>
        <taxon>Vertebrata</taxon>
        <taxon>Euteleostomi</taxon>
        <taxon>Actinopterygii</taxon>
        <taxon>Neopterygii</taxon>
        <taxon>Teleostei</taxon>
        <taxon>Ostariophysi</taxon>
        <taxon>Cypriniformes</taxon>
        <taxon>Cyprinidae</taxon>
        <taxon>Labeoninae</taxon>
        <taxon>Labeonini</taxon>
        <taxon>Cirrhinus</taxon>
    </lineage>
</organism>
<protein>
    <submittedName>
        <fullName evidence="2">Uncharacterized protein</fullName>
    </submittedName>
</protein>
<reference evidence="2 3" key="1">
    <citation type="submission" date="2024-05" db="EMBL/GenBank/DDBJ databases">
        <title>Genome sequencing and assembly of Indian major carp, Cirrhinus mrigala (Hamilton, 1822).</title>
        <authorList>
            <person name="Mohindra V."/>
            <person name="Chowdhury L.M."/>
            <person name="Lal K."/>
            <person name="Jena J.K."/>
        </authorList>
    </citation>
    <scope>NUCLEOTIDE SEQUENCE [LARGE SCALE GENOMIC DNA]</scope>
    <source>
        <strain evidence="2">CM1030</strain>
        <tissue evidence="2">Blood</tissue>
    </source>
</reference>
<feature type="non-terminal residue" evidence="2">
    <location>
        <position position="1"/>
    </location>
</feature>
<sequence length="79" mass="8795">ADRPGYYRDLSGIYSEFANCDISTLGNEGIVLSQDGSLKGARRPNSISTGNDGEEEEEDFQPRIIPYKPVKQSQPKKLF</sequence>